<dbReference type="OrthoDB" id="964048at2"/>
<organism evidence="1 2">
    <name type="scientific">Spirosoma montaniterrae</name>
    <dbReference type="NCBI Taxonomy" id="1178516"/>
    <lineage>
        <taxon>Bacteria</taxon>
        <taxon>Pseudomonadati</taxon>
        <taxon>Bacteroidota</taxon>
        <taxon>Cytophagia</taxon>
        <taxon>Cytophagales</taxon>
        <taxon>Cytophagaceae</taxon>
        <taxon>Spirosoma</taxon>
    </lineage>
</organism>
<evidence type="ECO:0000313" key="2">
    <source>
        <dbReference type="Proteomes" id="UP000187941"/>
    </source>
</evidence>
<evidence type="ECO:0000313" key="1">
    <source>
        <dbReference type="EMBL" id="AQG80971.1"/>
    </source>
</evidence>
<gene>
    <name evidence="1" type="ORF">AWR27_17560</name>
</gene>
<dbReference type="KEGG" id="smon:AWR27_17560"/>
<dbReference type="RefSeq" id="WP_077132434.1">
    <property type="nucleotide sequence ID" value="NZ_CP014263.1"/>
</dbReference>
<accession>A0A1P9X012</accession>
<keyword evidence="2" id="KW-1185">Reference proteome</keyword>
<sequence length="60" mass="6807">METNPFKALEPTDTCPPHMKEQIVSEIDTIRNTMTIIQLYVGELFSMASALADFPHQPQE</sequence>
<reference evidence="1 2" key="1">
    <citation type="submission" date="2016-01" db="EMBL/GenBank/DDBJ databases">
        <authorList>
            <person name="Oliw E.H."/>
        </authorList>
    </citation>
    <scope>NUCLEOTIDE SEQUENCE [LARGE SCALE GENOMIC DNA]</scope>
    <source>
        <strain evidence="1 2">DY10</strain>
    </source>
</reference>
<dbReference type="Proteomes" id="UP000187941">
    <property type="component" value="Chromosome"/>
</dbReference>
<proteinExistence type="predicted"/>
<dbReference type="STRING" id="1178516.AWR27_17560"/>
<protein>
    <submittedName>
        <fullName evidence="1">Uncharacterized protein</fullName>
    </submittedName>
</protein>
<name>A0A1P9X012_9BACT</name>
<dbReference type="EMBL" id="CP014263">
    <property type="protein sequence ID" value="AQG80971.1"/>
    <property type="molecule type" value="Genomic_DNA"/>
</dbReference>
<dbReference type="AlphaFoldDB" id="A0A1P9X012"/>